<evidence type="ECO:0000256" key="4">
    <source>
        <dbReference type="ARBA" id="ARBA00022695"/>
    </source>
</evidence>
<dbReference type="CDD" id="cd09274">
    <property type="entry name" value="RNase_HI_RT_Ty3"/>
    <property type="match status" value="1"/>
</dbReference>
<evidence type="ECO:0000256" key="8">
    <source>
        <dbReference type="ARBA" id="ARBA00022884"/>
    </source>
</evidence>
<proteinExistence type="predicted"/>
<dbReference type="Pfam" id="PF00665">
    <property type="entry name" value="rve"/>
    <property type="match status" value="1"/>
</dbReference>
<dbReference type="InterPro" id="IPR000953">
    <property type="entry name" value="Chromo/chromo_shadow_dom"/>
</dbReference>
<feature type="domain" description="Integrase catalytic" evidence="14">
    <location>
        <begin position="875"/>
        <end position="1038"/>
    </location>
</feature>
<dbReference type="InterPro" id="IPR012337">
    <property type="entry name" value="RNaseH-like_sf"/>
</dbReference>
<dbReference type="InterPro" id="IPR043502">
    <property type="entry name" value="DNA/RNA_pol_sf"/>
</dbReference>
<evidence type="ECO:0000256" key="1">
    <source>
        <dbReference type="ARBA" id="ARBA00011353"/>
    </source>
</evidence>
<dbReference type="Gene3D" id="3.10.10.10">
    <property type="entry name" value="HIV Type 1 Reverse Transcriptase, subunit A, domain 1"/>
    <property type="match status" value="1"/>
</dbReference>
<keyword evidence="8" id="KW-0694">RNA-binding</keyword>
<dbReference type="EC" id="2.7.7.49" evidence="2"/>
<dbReference type="GO" id="GO:0015074">
    <property type="term" value="P:DNA integration"/>
    <property type="evidence" value="ECO:0007669"/>
    <property type="project" value="InterPro"/>
</dbReference>
<feature type="coiled-coil region" evidence="10">
    <location>
        <begin position="1069"/>
        <end position="1096"/>
    </location>
</feature>
<dbReference type="Gene3D" id="3.30.70.270">
    <property type="match status" value="2"/>
</dbReference>
<evidence type="ECO:0000313" key="15">
    <source>
        <dbReference type="EMBL" id="BAA89272.1"/>
    </source>
</evidence>
<evidence type="ECO:0000259" key="12">
    <source>
        <dbReference type="PROSITE" id="PS50013"/>
    </source>
</evidence>
<comment type="subunit">
    <text evidence="1">Component of the NuA4 histone acetyltransferase complex.</text>
</comment>
<dbReference type="InterPro" id="IPR050951">
    <property type="entry name" value="Retrovirus_Pol_polyprotein"/>
</dbReference>
<keyword evidence="9" id="KW-0695">RNA-directed DNA polymerase</keyword>
<dbReference type="InterPro" id="IPR001584">
    <property type="entry name" value="Integrase_cat-core"/>
</dbReference>
<dbReference type="AlphaFoldDB" id="Q9UVD8"/>
<keyword evidence="3" id="KW-0808">Transferase</keyword>
<feature type="non-terminal residue" evidence="15">
    <location>
        <position position="1"/>
    </location>
</feature>
<dbReference type="FunFam" id="3.30.70.270:FF:000020">
    <property type="entry name" value="Transposon Tf2-6 polyprotein-like Protein"/>
    <property type="match status" value="1"/>
</dbReference>
<keyword evidence="10" id="KW-0175">Coiled coil</keyword>
<dbReference type="InterPro" id="IPR036397">
    <property type="entry name" value="RNaseH_sf"/>
</dbReference>
<dbReference type="SUPFAM" id="SSF53098">
    <property type="entry name" value="Ribonuclease H-like"/>
    <property type="match status" value="1"/>
</dbReference>
<dbReference type="Gene3D" id="1.10.340.70">
    <property type="match status" value="1"/>
</dbReference>
<evidence type="ECO:0000256" key="7">
    <source>
        <dbReference type="ARBA" id="ARBA00022801"/>
    </source>
</evidence>
<feature type="region of interest" description="Disordered" evidence="11">
    <location>
        <begin position="1167"/>
        <end position="1186"/>
    </location>
</feature>
<dbReference type="CDD" id="cd01647">
    <property type="entry name" value="RT_LTR"/>
    <property type="match status" value="1"/>
</dbReference>
<keyword evidence="5" id="KW-0540">Nuclease</keyword>
<accession>Q9UVD8</accession>
<sequence>GPVKQRLGKRGALSQSLGLEPLKMDRKTHSEWSQFQEKHMRTPPITVDLIINNVANAQALVDSGCLCYSLVNKKFAYRHRLERFQIPVRIIEGVNGKLSEINEVARFSFKLHGHEETAYAYVMDLSFGEDIYLGRGWMNHNNVSVAPAKKSIFIHSTGVRVRSTEGISKQKIRQVNAAAFSALIHRHRRAPNSVQIFAASIADIDKALQPKKRVDVRALLPEQYQEYYGLFDPKAAEKLPPHRGPGVDHSIELELKDSQPPWGPLYSMSRGELLVLRKELTSLLEKGFIRVSSSPAAAPVLFAKKPGGGLRLCIDYRALNAITKKDRYPLPLIRETLNNLSKAKWFTKLDVIAAFHKIRVAEGDEWKTAFRTRFGLFEWLVTPFGMANSPSTFQRYINWTLREFLDDFCSAYLDDVLIYTDGSLKQHQEHVRKVLRKLQDAGLQVDIKKCEFEVKSTKYLGFIIKAGKGISMDPAKVAAIREWEAPQTVKGVRSFLGFANFYRKFIKNFSQLAAPLTRLTGDVSFRWGPEEQSAFDKLKEIFVSEPTLASFDPERETVLETDSSGFAVGGVLSQYGDDGVLRPCAYFSRKNNAHECNYEIHDKELLAVVRCLEEWDSELRSVERFKVITDHKNLEYFMKPRMLNERQIRWSLLLGRYNMELLYRPGKQNVRADALSRREQDLPVGADDERLQKRFVQILKPTNSYCEELEEEDLVGAILVMATRMTTVPPTKQGSVQPSTEETTAEQNELEKLWQEAVSRDRVYQGAKKTIKAQERRFPLSLGLKCSTEDCSVEGNLLLYRGRKWVPDSEKLRTQIISGAHDSLATGHPGREVTYKILARDYFWPGMTQTIRRYVRNCSTCGRSKSWREGKQGLLKPLPIPAQIWKEISMDFVEGLPESEGMTNLMVITDRLSKGTIFVPLPNIKTDTVVQKFIERVVAYHWLPDAITSDRGRQFVSVLWTKLCELLKINRRLSTAYHPQTDGATERMNSVWETYIRSFTNWAQNDWALLCPMAQIAINGRTATSTSMSPFFLQHGYEVNPLQIEPEVGSRASNQTEGLSDVQKAQVIASKLQQAIELAQASMAESQQEQERQANKTRREAQNFRVGDKVWLKLDQQYSTGRSSKKLDWKNAKYTVIRVVDSHSVELDTPPGPHPVFHVDRLKLASTDPLPSQDQDDSQPQPLQVDGEDEWEIEDIVAEEVRRRGRGRKLYYEVKWKGFHQTTLEPAELLKDAEAVDRWEAFTEAERDGEGRLPEGFRRGDVVSP</sequence>
<dbReference type="GO" id="GO:0016787">
    <property type="term" value="F:hydrolase activity"/>
    <property type="evidence" value="ECO:0007669"/>
    <property type="project" value="UniProtKB-KW"/>
</dbReference>
<reference evidence="15" key="1">
    <citation type="journal article" date="2000" name="Mol. Gen. Genet.">
        <title>REAL, an LTR retrotransposon from the plant pathogenic fungus Alternaria alternata.</title>
        <authorList>
            <person name="Kaneko I."/>
            <person name="Tanaka A."/>
            <person name="Tsuge T."/>
        </authorList>
    </citation>
    <scope>NUCLEOTIDE SEQUENCE</scope>
    <source>
        <strain evidence="15">15A</strain>
    </source>
</reference>
<organism evidence="15">
    <name type="scientific">Alternaria alternata</name>
    <name type="common">Alternaria rot fungus</name>
    <name type="synonym">Torula alternata</name>
    <dbReference type="NCBI Taxonomy" id="5599"/>
    <lineage>
        <taxon>Eukaryota</taxon>
        <taxon>Fungi</taxon>
        <taxon>Dikarya</taxon>
        <taxon>Ascomycota</taxon>
        <taxon>Pezizomycotina</taxon>
        <taxon>Dothideomycetes</taxon>
        <taxon>Pleosporomycetidae</taxon>
        <taxon>Pleosporales</taxon>
        <taxon>Pleosporineae</taxon>
        <taxon>Pleosporaceae</taxon>
        <taxon>Alternaria</taxon>
        <taxon>Alternaria sect. Alternaria</taxon>
        <taxon>Alternaria alternata complex</taxon>
    </lineage>
</organism>
<gene>
    <name evidence="15" type="primary">pol</name>
</gene>
<protein>
    <recommendedName>
        <fullName evidence="2">RNA-directed DNA polymerase</fullName>
        <ecNumber evidence="2">2.7.7.49</ecNumber>
    </recommendedName>
</protein>
<evidence type="ECO:0000256" key="5">
    <source>
        <dbReference type="ARBA" id="ARBA00022722"/>
    </source>
</evidence>
<dbReference type="Pfam" id="PF17917">
    <property type="entry name" value="RT_RNaseH"/>
    <property type="match status" value="1"/>
</dbReference>
<evidence type="ECO:0000259" key="14">
    <source>
        <dbReference type="PROSITE" id="PS50994"/>
    </source>
</evidence>
<dbReference type="Pfam" id="PF00078">
    <property type="entry name" value="RVT_1"/>
    <property type="match status" value="1"/>
</dbReference>
<dbReference type="PROSITE" id="PS50994">
    <property type="entry name" value="INTEGRASE"/>
    <property type="match status" value="1"/>
</dbReference>
<evidence type="ECO:0000256" key="3">
    <source>
        <dbReference type="ARBA" id="ARBA00022679"/>
    </source>
</evidence>
<dbReference type="GO" id="GO:0003964">
    <property type="term" value="F:RNA-directed DNA polymerase activity"/>
    <property type="evidence" value="ECO:0007669"/>
    <property type="project" value="UniProtKB-KW"/>
</dbReference>
<dbReference type="CDD" id="cd00303">
    <property type="entry name" value="retropepsin_like"/>
    <property type="match status" value="1"/>
</dbReference>
<keyword evidence="6" id="KW-0255">Endonuclease</keyword>
<dbReference type="InterPro" id="IPR043128">
    <property type="entry name" value="Rev_trsase/Diguanyl_cyclase"/>
</dbReference>
<name>Q9UVD8_ALTAL</name>
<dbReference type="InterPro" id="IPR016197">
    <property type="entry name" value="Chromo-like_dom_sf"/>
</dbReference>
<dbReference type="Gene3D" id="2.40.70.10">
    <property type="entry name" value="Acid Proteases"/>
    <property type="match status" value="1"/>
</dbReference>
<dbReference type="SUPFAM" id="SSF56672">
    <property type="entry name" value="DNA/RNA polymerases"/>
    <property type="match status" value="1"/>
</dbReference>
<feature type="region of interest" description="Disordered" evidence="11">
    <location>
        <begin position="1244"/>
        <end position="1265"/>
    </location>
</feature>
<keyword evidence="7" id="KW-0378">Hydrolase</keyword>
<dbReference type="GO" id="GO:0006338">
    <property type="term" value="P:chromatin remodeling"/>
    <property type="evidence" value="ECO:0007669"/>
    <property type="project" value="UniProtKB-ARBA"/>
</dbReference>
<evidence type="ECO:0000256" key="10">
    <source>
        <dbReference type="SAM" id="Coils"/>
    </source>
</evidence>
<dbReference type="Gene3D" id="2.40.50.40">
    <property type="match status" value="1"/>
</dbReference>
<dbReference type="SUPFAM" id="SSF54160">
    <property type="entry name" value="Chromo domain-like"/>
    <property type="match status" value="1"/>
</dbReference>
<dbReference type="PANTHER" id="PTHR37984">
    <property type="entry name" value="PROTEIN CBG26694"/>
    <property type="match status" value="1"/>
</dbReference>
<dbReference type="Pfam" id="PF17921">
    <property type="entry name" value="Integrase_H2C2"/>
    <property type="match status" value="1"/>
</dbReference>
<feature type="domain" description="Chromo" evidence="12">
    <location>
        <begin position="1191"/>
        <end position="1251"/>
    </location>
</feature>
<dbReference type="GO" id="GO:0005634">
    <property type="term" value="C:nucleus"/>
    <property type="evidence" value="ECO:0007669"/>
    <property type="project" value="UniProtKB-ARBA"/>
</dbReference>
<feature type="compositionally biased region" description="Low complexity" evidence="11">
    <location>
        <begin position="1168"/>
        <end position="1184"/>
    </location>
</feature>
<dbReference type="PROSITE" id="PS50013">
    <property type="entry name" value="CHROMO_2"/>
    <property type="match status" value="1"/>
</dbReference>
<dbReference type="PROSITE" id="PS50878">
    <property type="entry name" value="RT_POL"/>
    <property type="match status" value="1"/>
</dbReference>
<dbReference type="InterPro" id="IPR041373">
    <property type="entry name" value="RT_RNaseH"/>
</dbReference>
<evidence type="ECO:0000256" key="2">
    <source>
        <dbReference type="ARBA" id="ARBA00012493"/>
    </source>
</evidence>
<evidence type="ECO:0000256" key="11">
    <source>
        <dbReference type="SAM" id="MobiDB-lite"/>
    </source>
</evidence>
<keyword evidence="4" id="KW-0548">Nucleotidyltransferase</keyword>
<dbReference type="InterPro" id="IPR041588">
    <property type="entry name" value="Integrase_H2C2"/>
</dbReference>
<dbReference type="PANTHER" id="PTHR37984:SF5">
    <property type="entry name" value="PROTEIN NYNRIN-LIKE"/>
    <property type="match status" value="1"/>
</dbReference>
<dbReference type="GO" id="GO:0003723">
    <property type="term" value="F:RNA binding"/>
    <property type="evidence" value="ECO:0007669"/>
    <property type="project" value="UniProtKB-KW"/>
</dbReference>
<dbReference type="EMBL" id="AB025309">
    <property type="protein sequence ID" value="BAA89272.1"/>
    <property type="molecule type" value="Genomic_DNA"/>
</dbReference>
<evidence type="ECO:0000256" key="6">
    <source>
        <dbReference type="ARBA" id="ARBA00022759"/>
    </source>
</evidence>
<evidence type="ECO:0000259" key="13">
    <source>
        <dbReference type="PROSITE" id="PS50878"/>
    </source>
</evidence>
<dbReference type="Gene3D" id="3.30.420.10">
    <property type="entry name" value="Ribonuclease H-like superfamily/Ribonuclease H"/>
    <property type="match status" value="1"/>
</dbReference>
<evidence type="ECO:0000256" key="9">
    <source>
        <dbReference type="ARBA" id="ARBA00022918"/>
    </source>
</evidence>
<dbReference type="GO" id="GO:0004519">
    <property type="term" value="F:endonuclease activity"/>
    <property type="evidence" value="ECO:0007669"/>
    <property type="project" value="UniProtKB-KW"/>
</dbReference>
<dbReference type="InterPro" id="IPR000477">
    <property type="entry name" value="RT_dom"/>
</dbReference>
<dbReference type="InterPro" id="IPR021109">
    <property type="entry name" value="Peptidase_aspartic_dom_sf"/>
</dbReference>
<feature type="domain" description="Reverse transcriptase" evidence="13">
    <location>
        <begin position="284"/>
        <end position="464"/>
    </location>
</feature>